<sequence length="123" mass="14232">PIFTKFGQCYVSMNYPGVVRAWHYHQKQDDFFVVVKGMIKVGLYDMREGSATRGEVNEFYLGDNNNIVLKIPVGVAHGYKTIGGEPSLLVNFPSEVYDREEPDEHRLPWDTDQIPFDWEVTFK</sequence>
<gene>
    <name evidence="1" type="ORF">LCGC14_2117620</name>
</gene>
<dbReference type="PANTHER" id="PTHR21047">
    <property type="entry name" value="DTDP-6-DEOXY-D-GLUCOSE-3,5 EPIMERASE"/>
    <property type="match status" value="1"/>
</dbReference>
<reference evidence="1" key="1">
    <citation type="journal article" date="2015" name="Nature">
        <title>Complex archaea that bridge the gap between prokaryotes and eukaryotes.</title>
        <authorList>
            <person name="Spang A."/>
            <person name="Saw J.H."/>
            <person name="Jorgensen S.L."/>
            <person name="Zaremba-Niedzwiedzka K."/>
            <person name="Martijn J."/>
            <person name="Lind A.E."/>
            <person name="van Eijk R."/>
            <person name="Schleper C."/>
            <person name="Guy L."/>
            <person name="Ettema T.J."/>
        </authorList>
    </citation>
    <scope>NUCLEOTIDE SEQUENCE</scope>
</reference>
<dbReference type="GO" id="GO:0000271">
    <property type="term" value="P:polysaccharide biosynthetic process"/>
    <property type="evidence" value="ECO:0007669"/>
    <property type="project" value="TreeGrafter"/>
</dbReference>
<dbReference type="EMBL" id="LAZR01026300">
    <property type="protein sequence ID" value="KKL69174.1"/>
    <property type="molecule type" value="Genomic_DNA"/>
</dbReference>
<dbReference type="SUPFAM" id="SSF51182">
    <property type="entry name" value="RmlC-like cupins"/>
    <property type="match status" value="1"/>
</dbReference>
<protein>
    <recommendedName>
        <fullName evidence="2">dTDP-4-dehydrorhamnose 3,5-epimerase</fullName>
    </recommendedName>
</protein>
<dbReference type="GO" id="GO:0008830">
    <property type="term" value="F:dTDP-4-dehydrorhamnose 3,5-epimerase activity"/>
    <property type="evidence" value="ECO:0007669"/>
    <property type="project" value="InterPro"/>
</dbReference>
<dbReference type="AlphaFoldDB" id="A0A0F9E581"/>
<name>A0A0F9E581_9ZZZZ</name>
<dbReference type="Gene3D" id="2.60.120.10">
    <property type="entry name" value="Jelly Rolls"/>
    <property type="match status" value="1"/>
</dbReference>
<dbReference type="InterPro" id="IPR011051">
    <property type="entry name" value="RmlC_Cupin_sf"/>
</dbReference>
<dbReference type="GO" id="GO:0005829">
    <property type="term" value="C:cytosol"/>
    <property type="evidence" value="ECO:0007669"/>
    <property type="project" value="TreeGrafter"/>
</dbReference>
<evidence type="ECO:0008006" key="2">
    <source>
        <dbReference type="Google" id="ProtNLM"/>
    </source>
</evidence>
<dbReference type="PANTHER" id="PTHR21047:SF2">
    <property type="entry name" value="THYMIDINE DIPHOSPHO-4-KETO-RHAMNOSE 3,5-EPIMERASE"/>
    <property type="match status" value="1"/>
</dbReference>
<comment type="caution">
    <text evidence="1">The sequence shown here is derived from an EMBL/GenBank/DDBJ whole genome shotgun (WGS) entry which is preliminary data.</text>
</comment>
<proteinExistence type="predicted"/>
<dbReference type="Pfam" id="PF00908">
    <property type="entry name" value="dTDP_sugar_isom"/>
    <property type="match status" value="1"/>
</dbReference>
<organism evidence="1">
    <name type="scientific">marine sediment metagenome</name>
    <dbReference type="NCBI Taxonomy" id="412755"/>
    <lineage>
        <taxon>unclassified sequences</taxon>
        <taxon>metagenomes</taxon>
        <taxon>ecological metagenomes</taxon>
    </lineage>
</organism>
<dbReference type="InterPro" id="IPR014710">
    <property type="entry name" value="RmlC-like_jellyroll"/>
</dbReference>
<dbReference type="InterPro" id="IPR000888">
    <property type="entry name" value="RmlC-like"/>
</dbReference>
<dbReference type="GO" id="GO:0019305">
    <property type="term" value="P:dTDP-rhamnose biosynthetic process"/>
    <property type="evidence" value="ECO:0007669"/>
    <property type="project" value="TreeGrafter"/>
</dbReference>
<evidence type="ECO:0000313" key="1">
    <source>
        <dbReference type="EMBL" id="KKL69174.1"/>
    </source>
</evidence>
<accession>A0A0F9E581</accession>
<feature type="non-terminal residue" evidence="1">
    <location>
        <position position="1"/>
    </location>
</feature>